<evidence type="ECO:0000313" key="1">
    <source>
        <dbReference type="EMBL" id="CDS03516.1"/>
    </source>
</evidence>
<sequence>MSLLTALEEASEATRGAISFLQHMGNVHELLQDYTGDKRTISYIDHKAIRDLTVSENINDLDWVEPAVDRLNVAVCTMAMWSNNVQYDEVISNFFSLLIPKQLHDRDGIIDSFLDAVAIWTIADTRWPIDTHTTTYVVTIVKQRIKGDRKCQSPLLFQKIFNALDARFEHLDSAGLDALIINANKRMEETWFKVLPVILKAIDGKGMIQYKVYSCLYLVE</sequence>
<dbReference type="OrthoDB" id="2294286at2759"/>
<organism evidence="1">
    <name type="scientific">Lichtheimia ramosa</name>
    <dbReference type="NCBI Taxonomy" id="688394"/>
    <lineage>
        <taxon>Eukaryota</taxon>
        <taxon>Fungi</taxon>
        <taxon>Fungi incertae sedis</taxon>
        <taxon>Mucoromycota</taxon>
        <taxon>Mucoromycotina</taxon>
        <taxon>Mucoromycetes</taxon>
        <taxon>Mucorales</taxon>
        <taxon>Lichtheimiaceae</taxon>
        <taxon>Lichtheimia</taxon>
    </lineage>
</organism>
<dbReference type="AlphaFoldDB" id="A0A077W903"/>
<protein>
    <submittedName>
        <fullName evidence="1">Uncharacterized protein</fullName>
    </submittedName>
</protein>
<accession>A0A077W903</accession>
<dbReference type="EMBL" id="LK023313">
    <property type="protein sequence ID" value="CDS03516.1"/>
    <property type="molecule type" value="Genomic_DNA"/>
</dbReference>
<gene>
    <name evidence="1" type="ORF">LRAMOSA00918</name>
</gene>
<name>A0A077W903_9FUNG</name>
<proteinExistence type="predicted"/>
<reference evidence="1" key="1">
    <citation type="journal article" date="2014" name="Genome Announc.">
        <title>De novo whole-genome sequence and genome annotation of Lichtheimia ramosa.</title>
        <authorList>
            <person name="Linde J."/>
            <person name="Schwartze V."/>
            <person name="Binder U."/>
            <person name="Lass-Florl C."/>
            <person name="Voigt K."/>
            <person name="Horn F."/>
        </authorList>
    </citation>
    <scope>NUCLEOTIDE SEQUENCE</scope>
    <source>
        <strain evidence="1">JMRC FSU:6197</strain>
    </source>
</reference>